<comment type="caution">
    <text evidence="1">The sequence shown here is derived from an EMBL/GenBank/DDBJ whole genome shotgun (WGS) entry which is preliminary data.</text>
</comment>
<dbReference type="RefSeq" id="WP_171653107.1">
    <property type="nucleotide sequence ID" value="NZ_WHOD01000066.1"/>
</dbReference>
<proteinExistence type="predicted"/>
<organism evidence="1 2">
    <name type="scientific">Paenibacillus foliorum</name>
    <dbReference type="NCBI Taxonomy" id="2654974"/>
    <lineage>
        <taxon>Bacteria</taxon>
        <taxon>Bacillati</taxon>
        <taxon>Bacillota</taxon>
        <taxon>Bacilli</taxon>
        <taxon>Bacillales</taxon>
        <taxon>Paenibacillaceae</taxon>
        <taxon>Paenibacillus</taxon>
    </lineage>
</organism>
<evidence type="ECO:0000313" key="1">
    <source>
        <dbReference type="EMBL" id="NOU94888.1"/>
    </source>
</evidence>
<gene>
    <name evidence="1" type="ORF">GC093_16905</name>
</gene>
<protein>
    <submittedName>
        <fullName evidence="1">Uncharacterized protein</fullName>
    </submittedName>
</protein>
<evidence type="ECO:0000313" key="2">
    <source>
        <dbReference type="Proteomes" id="UP000641588"/>
    </source>
</evidence>
<sequence>MHSLREVKPKLLDLLNQVGKGIGENQLTIIDRGRPHLLSFNEKKLYVYTFNYNNVYLKIGKAGNKSKARVIGHHYNPASSQSNLAKSILSDESMKIYNLNENSVGNWIKNNVDRVDIELNAEVGVFVMNFIEAALHCMYLPKYEGFETQR</sequence>
<dbReference type="AlphaFoldDB" id="A0A972GR62"/>
<reference evidence="1" key="1">
    <citation type="submission" date="2019-10" db="EMBL/GenBank/DDBJ databases">
        <title>Description of Paenibacillus glebae sp. nov.</title>
        <authorList>
            <person name="Carlier A."/>
            <person name="Qi S."/>
        </authorList>
    </citation>
    <scope>NUCLEOTIDE SEQUENCE</scope>
    <source>
        <strain evidence="1">LMG 31456</strain>
    </source>
</reference>
<dbReference type="EMBL" id="WHOD01000066">
    <property type="protein sequence ID" value="NOU94888.1"/>
    <property type="molecule type" value="Genomic_DNA"/>
</dbReference>
<accession>A0A972GR62</accession>
<dbReference type="Proteomes" id="UP000641588">
    <property type="component" value="Unassembled WGS sequence"/>
</dbReference>
<keyword evidence="2" id="KW-1185">Reference proteome</keyword>
<name>A0A972GR62_9BACL</name>